<organism evidence="1 2">
    <name type="scientific">Saccharothrix xinjiangensis</name>
    <dbReference type="NCBI Taxonomy" id="204798"/>
    <lineage>
        <taxon>Bacteria</taxon>
        <taxon>Bacillati</taxon>
        <taxon>Actinomycetota</taxon>
        <taxon>Actinomycetes</taxon>
        <taxon>Pseudonocardiales</taxon>
        <taxon>Pseudonocardiaceae</taxon>
        <taxon>Saccharothrix</taxon>
    </lineage>
</organism>
<proteinExistence type="predicted"/>
<evidence type="ECO:0000313" key="1">
    <source>
        <dbReference type="EMBL" id="MFC5054270.1"/>
    </source>
</evidence>
<sequence length="130" mass="14249">MAALASLATIAVTWPETPPSARAVPLDVADPVSVALVFTQRHQAHDPDACLLTTPQQRALLGRHARCLPTGHRSRPEVRLLSASRFAEFAVTMITVRAHDEVLQQITVSLVRAEDRWLVDSITLTPVEAR</sequence>
<dbReference type="EMBL" id="JBHSJB010000010">
    <property type="protein sequence ID" value="MFC5054270.1"/>
    <property type="molecule type" value="Genomic_DNA"/>
</dbReference>
<protein>
    <recommendedName>
        <fullName evidence="3">Mce-associated membrane protein</fullName>
    </recommendedName>
</protein>
<reference evidence="2" key="1">
    <citation type="journal article" date="2019" name="Int. J. Syst. Evol. Microbiol.">
        <title>The Global Catalogue of Microorganisms (GCM) 10K type strain sequencing project: providing services to taxonomists for standard genome sequencing and annotation.</title>
        <authorList>
            <consortium name="The Broad Institute Genomics Platform"/>
            <consortium name="The Broad Institute Genome Sequencing Center for Infectious Disease"/>
            <person name="Wu L."/>
            <person name="Ma J."/>
        </authorList>
    </citation>
    <scope>NUCLEOTIDE SEQUENCE [LARGE SCALE GENOMIC DNA]</scope>
    <source>
        <strain evidence="2">KCTC 12848</strain>
    </source>
</reference>
<evidence type="ECO:0000313" key="2">
    <source>
        <dbReference type="Proteomes" id="UP001595833"/>
    </source>
</evidence>
<accession>A0ABV9XVD4</accession>
<comment type="caution">
    <text evidence="1">The sequence shown here is derived from an EMBL/GenBank/DDBJ whole genome shotgun (WGS) entry which is preliminary data.</text>
</comment>
<keyword evidence="2" id="KW-1185">Reference proteome</keyword>
<dbReference type="RefSeq" id="WP_344041518.1">
    <property type="nucleotide sequence ID" value="NZ_BAAAKE010000029.1"/>
</dbReference>
<name>A0ABV9XVD4_9PSEU</name>
<evidence type="ECO:0008006" key="3">
    <source>
        <dbReference type="Google" id="ProtNLM"/>
    </source>
</evidence>
<gene>
    <name evidence="1" type="ORF">ACFPFM_10925</name>
</gene>
<dbReference type="Proteomes" id="UP001595833">
    <property type="component" value="Unassembled WGS sequence"/>
</dbReference>